<dbReference type="Gene3D" id="2.30.30.910">
    <property type="match status" value="1"/>
</dbReference>
<dbReference type="AlphaFoldDB" id="A0A1H1YS25"/>
<dbReference type="Pfam" id="PF13860">
    <property type="entry name" value="FlgD_ig"/>
    <property type="match status" value="1"/>
</dbReference>
<dbReference type="InterPro" id="IPR005648">
    <property type="entry name" value="FlgD"/>
</dbReference>
<dbReference type="OrthoDB" id="9785233at2"/>
<protein>
    <recommendedName>
        <fullName evidence="2 5">Basal-body rod modification protein FlgD</fullName>
    </recommendedName>
</protein>
<dbReference type="Proteomes" id="UP000243207">
    <property type="component" value="Chromosome I"/>
</dbReference>
<feature type="domain" description="FlgD Tudor-like" evidence="8">
    <location>
        <begin position="90"/>
        <end position="214"/>
    </location>
</feature>
<keyword evidence="9" id="KW-0282">Flagellum</keyword>
<evidence type="ECO:0000256" key="3">
    <source>
        <dbReference type="ARBA" id="ARBA00022795"/>
    </source>
</evidence>
<evidence type="ECO:0000313" key="10">
    <source>
        <dbReference type="Proteomes" id="UP000243207"/>
    </source>
</evidence>
<evidence type="ECO:0000259" key="7">
    <source>
        <dbReference type="Pfam" id="PF13860"/>
    </source>
</evidence>
<comment type="similarity">
    <text evidence="1 5">Belongs to the FlgD family.</text>
</comment>
<dbReference type="RefSeq" id="WP_093396929.1">
    <property type="nucleotide sequence ID" value="NZ_LT629736.1"/>
</dbReference>
<name>A0A1H1YS25_9GAMM</name>
<dbReference type="Pfam" id="PF03963">
    <property type="entry name" value="FlgD"/>
    <property type="match status" value="1"/>
</dbReference>
<keyword evidence="10" id="KW-1185">Reference proteome</keyword>
<dbReference type="Gene3D" id="2.60.40.4070">
    <property type="match status" value="1"/>
</dbReference>
<dbReference type="STRING" id="487184.SAMN05216421_3251"/>
<feature type="compositionally biased region" description="Low complexity" evidence="6">
    <location>
        <begin position="1"/>
        <end position="17"/>
    </location>
</feature>
<evidence type="ECO:0000256" key="2">
    <source>
        <dbReference type="ARBA" id="ARBA00016013"/>
    </source>
</evidence>
<dbReference type="EMBL" id="LT629736">
    <property type="protein sequence ID" value="SDT24183.1"/>
    <property type="molecule type" value="Genomic_DNA"/>
</dbReference>
<accession>A0A1H1YS25</accession>
<evidence type="ECO:0000256" key="6">
    <source>
        <dbReference type="SAM" id="MobiDB-lite"/>
    </source>
</evidence>
<comment type="function">
    <text evidence="4 5">Required for flagellar hook formation. May act as a scaffolding protein.</text>
</comment>
<keyword evidence="3 5" id="KW-1005">Bacterial flagellum biogenesis</keyword>
<dbReference type="GO" id="GO:0044781">
    <property type="term" value="P:bacterial-type flagellum organization"/>
    <property type="evidence" value="ECO:0007669"/>
    <property type="project" value="UniProtKB-UniRule"/>
</dbReference>
<feature type="domain" description="FlgD/Vpr Ig-like" evidence="7">
    <location>
        <begin position="110"/>
        <end position="177"/>
    </location>
</feature>
<feature type="region of interest" description="Disordered" evidence="6">
    <location>
        <begin position="1"/>
        <end position="20"/>
    </location>
</feature>
<reference evidence="10" key="1">
    <citation type="submission" date="2016-10" db="EMBL/GenBank/DDBJ databases">
        <authorList>
            <person name="Varghese N."/>
            <person name="Submissions S."/>
        </authorList>
    </citation>
    <scope>NUCLEOTIDE SEQUENCE [LARGE SCALE GENOMIC DNA]</scope>
    <source>
        <strain evidence="10">NRRL B-51270</strain>
    </source>
</reference>
<sequence>MTTVNGVNSNAVNGVAGDEPPRAAVNLSDAAQMENTFITLMTAQIRNQDPTKPMDSSEFLNQFSAMSQVKSMENMASLTRNSLILTDNLQTLTAAGLVGQEVKVGVDRVTLGDSVISGQVNQQNASGQTLVRLTDSAGETHVISLGGQAPGPVSFKLDPQALGLAPGPYMIEAETDAGEYPSIEVSGQVSRVRVSAEGPVLDVVGAGSVPFYRITEFGQPALAGLL</sequence>
<evidence type="ECO:0000313" key="9">
    <source>
        <dbReference type="EMBL" id="SDT24183.1"/>
    </source>
</evidence>
<gene>
    <name evidence="9" type="ORF">SAMN05216421_3251</name>
</gene>
<evidence type="ECO:0000256" key="1">
    <source>
        <dbReference type="ARBA" id="ARBA00010577"/>
    </source>
</evidence>
<proteinExistence type="inferred from homology"/>
<dbReference type="InterPro" id="IPR025963">
    <property type="entry name" value="FLgD_Tudor"/>
</dbReference>
<evidence type="ECO:0000259" key="8">
    <source>
        <dbReference type="Pfam" id="PF13861"/>
    </source>
</evidence>
<organism evidence="9 10">
    <name type="scientific">Halopseudomonas xinjiangensis</name>
    <dbReference type="NCBI Taxonomy" id="487184"/>
    <lineage>
        <taxon>Bacteria</taxon>
        <taxon>Pseudomonadati</taxon>
        <taxon>Pseudomonadota</taxon>
        <taxon>Gammaproteobacteria</taxon>
        <taxon>Pseudomonadales</taxon>
        <taxon>Pseudomonadaceae</taxon>
        <taxon>Halopseudomonas</taxon>
    </lineage>
</organism>
<evidence type="ECO:0000256" key="4">
    <source>
        <dbReference type="ARBA" id="ARBA00024746"/>
    </source>
</evidence>
<dbReference type="InterPro" id="IPR025965">
    <property type="entry name" value="FlgD/Vpr_Ig-like"/>
</dbReference>
<keyword evidence="9" id="KW-0966">Cell projection</keyword>
<dbReference type="Pfam" id="PF13861">
    <property type="entry name" value="FLgD_tudor"/>
    <property type="match status" value="1"/>
</dbReference>
<keyword evidence="9" id="KW-0969">Cilium</keyword>
<evidence type="ECO:0000256" key="5">
    <source>
        <dbReference type="RuleBase" id="RU362076"/>
    </source>
</evidence>